<feature type="domain" description="TonB C-terminal" evidence="7">
    <location>
        <begin position="151"/>
        <end position="241"/>
    </location>
</feature>
<evidence type="ECO:0000259" key="7">
    <source>
        <dbReference type="PROSITE" id="PS52015"/>
    </source>
</evidence>
<sequence length="241" mass="26895">MEDRKVTFFSSLASVFIHAVIFSIPVFSGVIFSKTYKLVETVPLTFDTAVDANLIGERAVKGSKEESSPSDKSFVPDGKSSKKATKFNAKVSSNQNKGNDNNRFSDRGIVLSNRFVEVRKEQGNGKLSLVFSNNAKKNGKEKVPAVKMSRVVPYLLRVRDKILSNWQPPYTEEKSKEIVTIYLTIASNGKVEEINVEKLSSSVPFNRSAITAIYDSEPFPPFPKSMKGISEVRVKVNFENR</sequence>
<feature type="compositionally biased region" description="Polar residues" evidence="5">
    <location>
        <begin position="90"/>
        <end position="102"/>
    </location>
</feature>
<evidence type="ECO:0000256" key="2">
    <source>
        <dbReference type="ARBA" id="ARBA00022692"/>
    </source>
</evidence>
<evidence type="ECO:0000313" key="8">
    <source>
        <dbReference type="EMBL" id="SMP10649.1"/>
    </source>
</evidence>
<feature type="region of interest" description="Disordered" evidence="5">
    <location>
        <begin position="60"/>
        <end position="103"/>
    </location>
</feature>
<dbReference type="SUPFAM" id="SSF74653">
    <property type="entry name" value="TolA/TonB C-terminal domain"/>
    <property type="match status" value="1"/>
</dbReference>
<keyword evidence="9" id="KW-1185">Reference proteome</keyword>
<reference evidence="8 9" key="1">
    <citation type="submission" date="2017-05" db="EMBL/GenBank/DDBJ databases">
        <authorList>
            <person name="Varghese N."/>
            <person name="Submissions S."/>
        </authorList>
    </citation>
    <scope>NUCLEOTIDE SEQUENCE [LARGE SCALE GENOMIC DNA]</scope>
    <source>
        <strain evidence="8 9">DSM 15522</strain>
    </source>
</reference>
<feature type="transmembrane region" description="Helical" evidence="6">
    <location>
        <begin position="12"/>
        <end position="32"/>
    </location>
</feature>
<dbReference type="EMBL" id="FXUB01000002">
    <property type="protein sequence ID" value="SMP10649.1"/>
    <property type="molecule type" value="Genomic_DNA"/>
</dbReference>
<feature type="compositionally biased region" description="Basic and acidic residues" evidence="5">
    <location>
        <begin position="60"/>
        <end position="69"/>
    </location>
</feature>
<evidence type="ECO:0000313" key="9">
    <source>
        <dbReference type="Proteomes" id="UP001157911"/>
    </source>
</evidence>
<comment type="subcellular location">
    <subcellularLocation>
        <location evidence="1">Membrane</location>
        <topology evidence="1">Single-pass membrane protein</topology>
    </subcellularLocation>
</comment>
<organism evidence="8 9">
    <name type="scientific">Desulfurobacterium pacificum</name>
    <dbReference type="NCBI Taxonomy" id="240166"/>
    <lineage>
        <taxon>Bacteria</taxon>
        <taxon>Pseudomonadati</taxon>
        <taxon>Aquificota</taxon>
        <taxon>Aquificia</taxon>
        <taxon>Desulfurobacteriales</taxon>
        <taxon>Desulfurobacteriaceae</taxon>
        <taxon>Desulfurobacterium</taxon>
    </lineage>
</organism>
<dbReference type="NCBIfam" id="TIGR01352">
    <property type="entry name" value="tonB_Cterm"/>
    <property type="match status" value="1"/>
</dbReference>
<dbReference type="Pfam" id="PF13103">
    <property type="entry name" value="TonB_2"/>
    <property type="match status" value="1"/>
</dbReference>
<dbReference type="PROSITE" id="PS52015">
    <property type="entry name" value="TONB_CTD"/>
    <property type="match status" value="1"/>
</dbReference>
<dbReference type="InterPro" id="IPR006260">
    <property type="entry name" value="TonB/TolA_C"/>
</dbReference>
<comment type="caution">
    <text evidence="8">The sequence shown here is derived from an EMBL/GenBank/DDBJ whole genome shotgun (WGS) entry which is preliminary data.</text>
</comment>
<dbReference type="RefSeq" id="WP_283400323.1">
    <property type="nucleotide sequence ID" value="NZ_FXUB01000002.1"/>
</dbReference>
<evidence type="ECO:0000256" key="4">
    <source>
        <dbReference type="ARBA" id="ARBA00023136"/>
    </source>
</evidence>
<evidence type="ECO:0000256" key="1">
    <source>
        <dbReference type="ARBA" id="ARBA00004167"/>
    </source>
</evidence>
<dbReference type="InterPro" id="IPR037682">
    <property type="entry name" value="TonB_C"/>
</dbReference>
<proteinExistence type="predicted"/>
<accession>A0ABY1NIF6</accession>
<dbReference type="Proteomes" id="UP001157911">
    <property type="component" value="Unassembled WGS sequence"/>
</dbReference>
<keyword evidence="3 6" id="KW-1133">Transmembrane helix</keyword>
<keyword evidence="4 6" id="KW-0472">Membrane</keyword>
<evidence type="ECO:0000256" key="3">
    <source>
        <dbReference type="ARBA" id="ARBA00022989"/>
    </source>
</evidence>
<name>A0ABY1NIF6_9BACT</name>
<evidence type="ECO:0000256" key="5">
    <source>
        <dbReference type="SAM" id="MobiDB-lite"/>
    </source>
</evidence>
<evidence type="ECO:0000256" key="6">
    <source>
        <dbReference type="SAM" id="Phobius"/>
    </source>
</evidence>
<protein>
    <submittedName>
        <fullName evidence="8">Protein TonB</fullName>
    </submittedName>
</protein>
<gene>
    <name evidence="8" type="ORF">SAMN06265339_0836</name>
</gene>
<dbReference type="Gene3D" id="3.30.1150.10">
    <property type="match status" value="1"/>
</dbReference>
<keyword evidence="2 6" id="KW-0812">Transmembrane</keyword>